<organism evidence="2 3">
    <name type="scientific">Cladosporium halotolerans</name>
    <dbReference type="NCBI Taxonomy" id="1052096"/>
    <lineage>
        <taxon>Eukaryota</taxon>
        <taxon>Fungi</taxon>
        <taxon>Dikarya</taxon>
        <taxon>Ascomycota</taxon>
        <taxon>Pezizomycotina</taxon>
        <taxon>Dothideomycetes</taxon>
        <taxon>Dothideomycetidae</taxon>
        <taxon>Cladosporiales</taxon>
        <taxon>Cladosporiaceae</taxon>
        <taxon>Cladosporium</taxon>
    </lineage>
</organism>
<evidence type="ECO:0000313" key="3">
    <source>
        <dbReference type="Proteomes" id="UP000803884"/>
    </source>
</evidence>
<evidence type="ECO:0008006" key="4">
    <source>
        <dbReference type="Google" id="ProtNLM"/>
    </source>
</evidence>
<dbReference type="InterPro" id="IPR036047">
    <property type="entry name" value="F-box-like_dom_sf"/>
</dbReference>
<reference evidence="2 3" key="1">
    <citation type="journal article" date="2020" name="Microbiol. Resour. Announc.">
        <title>Draft Genome Sequence of a Cladosporium Species Isolated from the Mesophotic Ascidian Didemnum maculosum.</title>
        <authorList>
            <person name="Gioti A."/>
            <person name="Siaperas R."/>
            <person name="Nikolaivits E."/>
            <person name="Le Goff G."/>
            <person name="Ouazzani J."/>
            <person name="Kotoulas G."/>
            <person name="Topakas E."/>
        </authorList>
    </citation>
    <scope>NUCLEOTIDE SEQUENCE [LARGE SCALE GENOMIC DNA]</scope>
    <source>
        <strain evidence="2 3">TM138-S3</strain>
    </source>
</reference>
<comment type="caution">
    <text evidence="2">The sequence shown here is derived from an EMBL/GenBank/DDBJ whole genome shotgun (WGS) entry which is preliminary data.</text>
</comment>
<accession>A0AB34KXY1</accession>
<evidence type="ECO:0000256" key="1">
    <source>
        <dbReference type="SAM" id="MobiDB-lite"/>
    </source>
</evidence>
<evidence type="ECO:0000313" key="2">
    <source>
        <dbReference type="EMBL" id="KAL1589096.1"/>
    </source>
</evidence>
<name>A0AB34KXY1_9PEZI</name>
<keyword evidence="3" id="KW-1185">Reference proteome</keyword>
<dbReference type="EMBL" id="JAAQHG020000005">
    <property type="protein sequence ID" value="KAL1589096.1"/>
    <property type="molecule type" value="Genomic_DNA"/>
</dbReference>
<gene>
    <name evidence="2" type="ORF">WHR41_02101</name>
</gene>
<sequence>MANFVFEPLRVVESANLKAAAMTRSLENPTINDQPPATQTTTSPRDLVFGTAELFEAILTELPFFDLVVASGVNRRFRDFVAGSRKLQQQLFLLPVPDPARCDQQKGPAQERQGALSPYNSDDSDANELNSLDFHEFGDVCPILDLLTENLYLGRDYKSVRTLLQQRLGKTGSWRRMYLTRPPLKLVSFDEVYVVDRTDGSTITYKTSHLAEHDEGVKFSHIDEEAHKHASVYVSVDEEWFDIEIWVDCIEPGTTIRERIMAERSENAEIRGKLQFLWNAAHCMELSPVGEVLTLKN</sequence>
<protein>
    <recommendedName>
        <fullName evidence="4">F-box domain-containing protein</fullName>
    </recommendedName>
</protein>
<dbReference type="SUPFAM" id="SSF81383">
    <property type="entry name" value="F-box domain"/>
    <property type="match status" value="1"/>
</dbReference>
<dbReference type="RefSeq" id="XP_069232201.1">
    <property type="nucleotide sequence ID" value="XM_069370707.1"/>
</dbReference>
<dbReference type="GeneID" id="96003545"/>
<proteinExistence type="predicted"/>
<dbReference type="Proteomes" id="UP000803884">
    <property type="component" value="Unassembled WGS sequence"/>
</dbReference>
<feature type="region of interest" description="Disordered" evidence="1">
    <location>
        <begin position="102"/>
        <end position="123"/>
    </location>
</feature>
<dbReference type="AlphaFoldDB" id="A0AB34KXY1"/>